<proteinExistence type="predicted"/>
<organism evidence="1 2">
    <name type="scientific">Modicisalibacter luteus</name>
    <dbReference type="NCBI Taxonomy" id="453962"/>
    <lineage>
        <taxon>Bacteria</taxon>
        <taxon>Pseudomonadati</taxon>
        <taxon>Pseudomonadota</taxon>
        <taxon>Gammaproteobacteria</taxon>
        <taxon>Oceanospirillales</taxon>
        <taxon>Halomonadaceae</taxon>
        <taxon>Modicisalibacter</taxon>
    </lineage>
</organism>
<dbReference type="RefSeq" id="WP_308428028.1">
    <property type="nucleotide sequence ID" value="NZ_BMXD01000001.1"/>
</dbReference>
<dbReference type="EMBL" id="JBHRUH010000031">
    <property type="protein sequence ID" value="MFC3293666.1"/>
    <property type="molecule type" value="Genomic_DNA"/>
</dbReference>
<reference evidence="2" key="1">
    <citation type="journal article" date="2019" name="Int. J. Syst. Evol. Microbiol.">
        <title>The Global Catalogue of Microorganisms (GCM) 10K type strain sequencing project: providing services to taxonomists for standard genome sequencing and annotation.</title>
        <authorList>
            <consortium name="The Broad Institute Genomics Platform"/>
            <consortium name="The Broad Institute Genome Sequencing Center for Infectious Disease"/>
            <person name="Wu L."/>
            <person name="Ma J."/>
        </authorList>
    </citation>
    <scope>NUCLEOTIDE SEQUENCE [LARGE SCALE GENOMIC DNA]</scope>
    <source>
        <strain evidence="2">KCTC 12847</strain>
    </source>
</reference>
<sequence length="72" mass="7651">MGLILYGIMHGVSSLRALERLARVDLGGMCVAGGISPDHANIGRFISLHEQTLTQAFIGRPPPGVATLVLRK</sequence>
<evidence type="ECO:0008006" key="3">
    <source>
        <dbReference type="Google" id="ProtNLM"/>
    </source>
</evidence>
<gene>
    <name evidence="1" type="ORF">ACFOEI_16560</name>
</gene>
<comment type="caution">
    <text evidence="1">The sequence shown here is derived from an EMBL/GenBank/DDBJ whole genome shotgun (WGS) entry which is preliminary data.</text>
</comment>
<evidence type="ECO:0000313" key="1">
    <source>
        <dbReference type="EMBL" id="MFC3293666.1"/>
    </source>
</evidence>
<name>A0ABV7M509_9GAMM</name>
<evidence type="ECO:0000313" key="2">
    <source>
        <dbReference type="Proteomes" id="UP001595640"/>
    </source>
</evidence>
<keyword evidence="2" id="KW-1185">Reference proteome</keyword>
<dbReference type="Proteomes" id="UP001595640">
    <property type="component" value="Unassembled WGS sequence"/>
</dbReference>
<accession>A0ABV7M509</accession>
<protein>
    <recommendedName>
        <fullName evidence="3">Phosphoribosylanthranilate isomerase</fullName>
    </recommendedName>
</protein>